<sequence length="248" mass="26350">MQGSADNGLAASGIAASISLTPTSNALLKNKRPAEQVERKELLRVVRKSCMKCTTPGNAPIISDVNTVSSNLCPDVDKMEGVEKSPSLEGQISASLLSDLVRDSKMGEVNPGPSALHTEGVEEPPSTADNSWNTKEPLPVMRSTSPSLSGAGSDRSREASEGPPLLEHDMSDQSDQESEAGDPEYVRTPPACEVYLPDDLPSSVMLLDDLDLYGTGWQGFFDEDIASGGGKKRPSDGRNPQIPHTMLS</sequence>
<feature type="region of interest" description="Disordered" evidence="1">
    <location>
        <begin position="104"/>
        <end position="194"/>
    </location>
</feature>
<name>A0A6G1HK17_9PEZI</name>
<reference evidence="2" key="1">
    <citation type="journal article" date="2020" name="Stud. Mycol.">
        <title>101 Dothideomycetes genomes: a test case for predicting lifestyles and emergence of pathogens.</title>
        <authorList>
            <person name="Haridas S."/>
            <person name="Albert R."/>
            <person name="Binder M."/>
            <person name="Bloem J."/>
            <person name="Labutti K."/>
            <person name="Salamov A."/>
            <person name="Andreopoulos B."/>
            <person name="Baker S."/>
            <person name="Barry K."/>
            <person name="Bills G."/>
            <person name="Bluhm B."/>
            <person name="Cannon C."/>
            <person name="Castanera R."/>
            <person name="Culley D."/>
            <person name="Daum C."/>
            <person name="Ezra D."/>
            <person name="Gonzalez J."/>
            <person name="Henrissat B."/>
            <person name="Kuo A."/>
            <person name="Liang C."/>
            <person name="Lipzen A."/>
            <person name="Lutzoni F."/>
            <person name="Magnuson J."/>
            <person name="Mondo S."/>
            <person name="Nolan M."/>
            <person name="Ohm R."/>
            <person name="Pangilinan J."/>
            <person name="Park H.-J."/>
            <person name="Ramirez L."/>
            <person name="Alfaro M."/>
            <person name="Sun H."/>
            <person name="Tritt A."/>
            <person name="Yoshinaga Y."/>
            <person name="Zwiers L.-H."/>
            <person name="Turgeon B."/>
            <person name="Goodwin S."/>
            <person name="Spatafora J."/>
            <person name="Crous P."/>
            <person name="Grigoriev I."/>
        </authorList>
    </citation>
    <scope>NUCLEOTIDE SEQUENCE</scope>
    <source>
        <strain evidence="2">CBS 262.69</strain>
    </source>
</reference>
<feature type="compositionally biased region" description="Basic and acidic residues" evidence="1">
    <location>
        <begin position="154"/>
        <end position="171"/>
    </location>
</feature>
<dbReference type="AlphaFoldDB" id="A0A6G1HK17"/>
<feature type="compositionally biased region" description="Acidic residues" evidence="1">
    <location>
        <begin position="172"/>
        <end position="182"/>
    </location>
</feature>
<organism evidence="2 3">
    <name type="scientific">Trichodelitschia bisporula</name>
    <dbReference type="NCBI Taxonomy" id="703511"/>
    <lineage>
        <taxon>Eukaryota</taxon>
        <taxon>Fungi</taxon>
        <taxon>Dikarya</taxon>
        <taxon>Ascomycota</taxon>
        <taxon>Pezizomycotina</taxon>
        <taxon>Dothideomycetes</taxon>
        <taxon>Dothideomycetes incertae sedis</taxon>
        <taxon>Phaeotrichales</taxon>
        <taxon>Phaeotrichaceae</taxon>
        <taxon>Trichodelitschia</taxon>
    </lineage>
</organism>
<gene>
    <name evidence="2" type="ORF">EJ06DRAFT_235131</name>
</gene>
<proteinExistence type="predicted"/>
<evidence type="ECO:0000313" key="2">
    <source>
        <dbReference type="EMBL" id="KAF2396332.1"/>
    </source>
</evidence>
<protein>
    <submittedName>
        <fullName evidence="2">Uncharacterized protein</fullName>
    </submittedName>
</protein>
<evidence type="ECO:0000256" key="1">
    <source>
        <dbReference type="SAM" id="MobiDB-lite"/>
    </source>
</evidence>
<dbReference type="EMBL" id="ML996707">
    <property type="protein sequence ID" value="KAF2396332.1"/>
    <property type="molecule type" value="Genomic_DNA"/>
</dbReference>
<accession>A0A6G1HK17</accession>
<feature type="region of interest" description="Disordered" evidence="1">
    <location>
        <begin position="221"/>
        <end position="248"/>
    </location>
</feature>
<dbReference type="Proteomes" id="UP000799640">
    <property type="component" value="Unassembled WGS sequence"/>
</dbReference>
<keyword evidence="3" id="KW-1185">Reference proteome</keyword>
<evidence type="ECO:0000313" key="3">
    <source>
        <dbReference type="Proteomes" id="UP000799640"/>
    </source>
</evidence>